<feature type="domain" description="HNH" evidence="2">
    <location>
        <begin position="173"/>
        <end position="226"/>
    </location>
</feature>
<gene>
    <name evidence="3" type="ORF">BJP25_13180</name>
</gene>
<dbReference type="GO" id="GO:0003676">
    <property type="term" value="F:nucleic acid binding"/>
    <property type="evidence" value="ECO:0007669"/>
    <property type="project" value="InterPro"/>
</dbReference>
<dbReference type="CDD" id="cd00085">
    <property type="entry name" value="HNHc"/>
    <property type="match status" value="1"/>
</dbReference>
<reference evidence="3 4" key="1">
    <citation type="submission" date="2016-10" db="EMBL/GenBank/DDBJ databases">
        <title>The Draft Genome Sequence of Actinokineospora bangkokensis 44EHWT reveals the biosynthetic pathway of antifungal compounds Thailandins with unusual extender unit butylmalonyl-CoA.</title>
        <authorList>
            <person name="Greule A."/>
            <person name="Intra B."/>
            <person name="Flemming S."/>
            <person name="Rommel M.G."/>
            <person name="Panbangred W."/>
            <person name="Bechthold A."/>
        </authorList>
    </citation>
    <scope>NUCLEOTIDE SEQUENCE [LARGE SCALE GENOMIC DNA]</scope>
    <source>
        <strain evidence="3 4">44EHW</strain>
    </source>
</reference>
<proteinExistence type="predicted"/>
<dbReference type="Gene3D" id="1.10.30.50">
    <property type="match status" value="1"/>
</dbReference>
<keyword evidence="4" id="KW-1185">Reference proteome</keyword>
<dbReference type="AlphaFoldDB" id="A0A1Q9LRI7"/>
<evidence type="ECO:0000256" key="1">
    <source>
        <dbReference type="SAM" id="MobiDB-lite"/>
    </source>
</evidence>
<feature type="region of interest" description="Disordered" evidence="1">
    <location>
        <begin position="62"/>
        <end position="97"/>
    </location>
</feature>
<dbReference type="GO" id="GO:0008270">
    <property type="term" value="F:zinc ion binding"/>
    <property type="evidence" value="ECO:0007669"/>
    <property type="project" value="InterPro"/>
</dbReference>
<evidence type="ECO:0000259" key="2">
    <source>
        <dbReference type="Pfam" id="PF01844"/>
    </source>
</evidence>
<dbReference type="EMBL" id="MKQR01000007">
    <property type="protein sequence ID" value="OLR94667.1"/>
    <property type="molecule type" value="Genomic_DNA"/>
</dbReference>
<dbReference type="Proteomes" id="UP000186040">
    <property type="component" value="Unassembled WGS sequence"/>
</dbReference>
<comment type="caution">
    <text evidence="3">The sequence shown here is derived from an EMBL/GenBank/DDBJ whole genome shotgun (WGS) entry which is preliminary data.</text>
</comment>
<protein>
    <recommendedName>
        <fullName evidence="2">HNH domain-containing protein</fullName>
    </recommendedName>
</protein>
<name>A0A1Q9LRI7_9PSEU</name>
<dbReference type="InterPro" id="IPR002711">
    <property type="entry name" value="HNH"/>
</dbReference>
<dbReference type="GO" id="GO:0004519">
    <property type="term" value="F:endonuclease activity"/>
    <property type="evidence" value="ECO:0007669"/>
    <property type="project" value="InterPro"/>
</dbReference>
<organism evidence="3 4">
    <name type="scientific">Actinokineospora bangkokensis</name>
    <dbReference type="NCBI Taxonomy" id="1193682"/>
    <lineage>
        <taxon>Bacteria</taxon>
        <taxon>Bacillati</taxon>
        <taxon>Actinomycetota</taxon>
        <taxon>Actinomycetes</taxon>
        <taxon>Pseudonocardiales</taxon>
        <taxon>Pseudonocardiaceae</taxon>
        <taxon>Actinokineospora</taxon>
    </lineage>
</organism>
<evidence type="ECO:0000313" key="4">
    <source>
        <dbReference type="Proteomes" id="UP000186040"/>
    </source>
</evidence>
<evidence type="ECO:0000313" key="3">
    <source>
        <dbReference type="EMBL" id="OLR94667.1"/>
    </source>
</evidence>
<dbReference type="STRING" id="1193682.BJP25_13180"/>
<sequence>MTKGACSVAKRLDWSYEELVLACDVLARHPRGVAWHELASNHEETQELSRLLQLLPTHPIADRLPQFRSPDSVRKKMADLATAHPASPRPGKTNGGKRDKVVLHLFLTQPKRMAAEAAGLRALLSSGQLADLPPVDGEVDALEGQVVYRYHRKHERDPTLRAKKLAAVGAAACEVCGFDFAAVYGERGQGYAEVHHRVPLHASGPRRTRLDDLAVLCANCHRMIHRTTPWLTVDELIEIVRDR</sequence>
<dbReference type="InterPro" id="IPR003615">
    <property type="entry name" value="HNH_nuc"/>
</dbReference>
<accession>A0A1Q9LRI7</accession>
<dbReference type="Pfam" id="PF01844">
    <property type="entry name" value="HNH"/>
    <property type="match status" value="1"/>
</dbReference>